<proteinExistence type="inferred from homology"/>
<keyword evidence="2 10" id="KW-0963">Cytoplasm</keyword>
<keyword evidence="7 10" id="KW-0418">Kinase</keyword>
<keyword evidence="5 10" id="KW-0808">Transferase</keyword>
<gene>
    <name evidence="11" type="ORF">TVY486_0602710</name>
</gene>
<comment type="caution">
    <text evidence="10">Lacks conserved residue(s) required for the propagation of feature annotation.</text>
</comment>
<organism evidence="11">
    <name type="scientific">Trypanosoma vivax (strain Y486)</name>
    <dbReference type="NCBI Taxonomy" id="1055687"/>
    <lineage>
        <taxon>Eukaryota</taxon>
        <taxon>Discoba</taxon>
        <taxon>Euglenozoa</taxon>
        <taxon>Kinetoplastea</taxon>
        <taxon>Metakinetoplastina</taxon>
        <taxon>Trypanosomatida</taxon>
        <taxon>Trypanosomatidae</taxon>
        <taxon>Trypanosoma</taxon>
        <taxon>Duttonella</taxon>
    </lineage>
</organism>
<dbReference type="PANTHER" id="PTHR12595:SF0">
    <property type="entry name" value="ADENYLATE KINASE ISOENZYME 6"/>
    <property type="match status" value="1"/>
</dbReference>
<dbReference type="OMA" id="QCEIFGT"/>
<keyword evidence="6 10" id="KW-0547">Nucleotide-binding</keyword>
<dbReference type="VEuPathDB" id="TriTrypDB:TvY486_0602710"/>
<reference evidence="11" key="1">
    <citation type="journal article" date="2012" name="Proc. Natl. Acad. Sci. U.S.A.">
        <title>Antigenic diversity is generated by distinct evolutionary mechanisms in African trypanosome species.</title>
        <authorList>
            <person name="Jackson A.P."/>
            <person name="Berry A."/>
            <person name="Aslett M."/>
            <person name="Allison H.C."/>
            <person name="Burton P."/>
            <person name="Vavrova-Anderson J."/>
            <person name="Brown R."/>
            <person name="Browne H."/>
            <person name="Corton N."/>
            <person name="Hauser H."/>
            <person name="Gamble J."/>
            <person name="Gilderthorp R."/>
            <person name="Marcello L."/>
            <person name="McQuillan J."/>
            <person name="Otto T.D."/>
            <person name="Quail M.A."/>
            <person name="Sanders M.J."/>
            <person name="van Tonder A."/>
            <person name="Ginger M.L."/>
            <person name="Field M.C."/>
            <person name="Barry J.D."/>
            <person name="Hertz-Fowler C."/>
            <person name="Berriman M."/>
        </authorList>
    </citation>
    <scope>NUCLEOTIDE SEQUENCE</scope>
    <source>
        <strain evidence="11">Y486</strain>
    </source>
</reference>
<evidence type="ECO:0000256" key="10">
    <source>
        <dbReference type="HAMAP-Rule" id="MF_03173"/>
    </source>
</evidence>
<dbReference type="Pfam" id="PF13238">
    <property type="entry name" value="AAA_18"/>
    <property type="match status" value="1"/>
</dbReference>
<sequence length="177" mass="20491">MEQPKGLNILITGTPGTGKTSLSELLVQELDSFTHIEVGRIVKENEFFTDYDEELDTHIVDEDDEERLLDFLEPLMIRGGNHIVDYHSSELFPKRWFHLIVVLRTSTEVLFDRLTNRKYSERKREENIEAEIHGICEEEAREAYDEDIVIVRENNTLDDMAATVDLLRLRVGSLLAS</sequence>
<dbReference type="EMBL" id="HE573022">
    <property type="protein sequence ID" value="CCC48480.1"/>
    <property type="molecule type" value="Genomic_DNA"/>
</dbReference>
<comment type="subcellular location">
    <subcellularLocation>
        <location evidence="10">Cytoplasm</location>
    </subcellularLocation>
    <subcellularLocation>
        <location evidence="10">Nucleus</location>
    </subcellularLocation>
</comment>
<feature type="binding site" evidence="10">
    <location>
        <position position="21"/>
    </location>
    <ligand>
        <name>ATP</name>
        <dbReference type="ChEBI" id="CHEBI:30616"/>
    </ligand>
</feature>
<dbReference type="GO" id="GO:0005524">
    <property type="term" value="F:ATP binding"/>
    <property type="evidence" value="ECO:0007669"/>
    <property type="project" value="UniProtKB-KW"/>
</dbReference>
<feature type="binding site" evidence="10">
    <location>
        <position position="117"/>
    </location>
    <ligand>
        <name>ATP</name>
        <dbReference type="ChEBI" id="CHEBI:30616"/>
    </ligand>
</feature>
<dbReference type="HAMAP" id="MF_00039">
    <property type="entry name" value="Adenylate_kinase_AK6"/>
    <property type="match status" value="1"/>
</dbReference>
<feature type="binding site" evidence="10">
    <location>
        <position position="16"/>
    </location>
    <ligand>
        <name>ATP</name>
        <dbReference type="ChEBI" id="CHEBI:30616"/>
    </ligand>
</feature>
<dbReference type="InterPro" id="IPR027417">
    <property type="entry name" value="P-loop_NTPase"/>
</dbReference>
<evidence type="ECO:0000256" key="2">
    <source>
        <dbReference type="ARBA" id="ARBA00022490"/>
    </source>
</evidence>
<keyword evidence="3 10" id="KW-0690">Ribosome biogenesis</keyword>
<evidence type="ECO:0000256" key="3">
    <source>
        <dbReference type="ARBA" id="ARBA00022517"/>
    </source>
</evidence>
<evidence type="ECO:0000256" key="5">
    <source>
        <dbReference type="ARBA" id="ARBA00022679"/>
    </source>
</evidence>
<accession>G0TWZ1</accession>
<dbReference type="GO" id="GO:0005634">
    <property type="term" value="C:nucleus"/>
    <property type="evidence" value="ECO:0007669"/>
    <property type="project" value="UniProtKB-SubCell"/>
</dbReference>
<evidence type="ECO:0000313" key="11">
    <source>
        <dbReference type="EMBL" id="CCC48480.1"/>
    </source>
</evidence>
<comment type="catalytic activity">
    <reaction evidence="10">
        <text>ATP + H2O = ADP + phosphate + H(+)</text>
        <dbReference type="Rhea" id="RHEA:13065"/>
        <dbReference type="ChEBI" id="CHEBI:15377"/>
        <dbReference type="ChEBI" id="CHEBI:15378"/>
        <dbReference type="ChEBI" id="CHEBI:30616"/>
        <dbReference type="ChEBI" id="CHEBI:43474"/>
        <dbReference type="ChEBI" id="CHEBI:456216"/>
    </reaction>
</comment>
<feature type="binding site" evidence="10">
    <location>
        <position position="18"/>
    </location>
    <ligand>
        <name>ATP</name>
        <dbReference type="ChEBI" id="CHEBI:30616"/>
    </ligand>
</feature>
<evidence type="ECO:0000256" key="4">
    <source>
        <dbReference type="ARBA" id="ARBA00022552"/>
    </source>
</evidence>
<dbReference type="SUPFAM" id="SSF52540">
    <property type="entry name" value="P-loop containing nucleoside triphosphate hydrolases"/>
    <property type="match status" value="1"/>
</dbReference>
<evidence type="ECO:0000256" key="8">
    <source>
        <dbReference type="ARBA" id="ARBA00022840"/>
    </source>
</evidence>
<dbReference type="GO" id="GO:0006364">
    <property type="term" value="P:rRNA processing"/>
    <property type="evidence" value="ECO:0007669"/>
    <property type="project" value="UniProtKB-KW"/>
</dbReference>
<dbReference type="GO" id="GO:0016887">
    <property type="term" value="F:ATP hydrolysis activity"/>
    <property type="evidence" value="ECO:0007669"/>
    <property type="project" value="UniProtKB-UniRule"/>
</dbReference>
<dbReference type="EC" id="2.7.4.3" evidence="10"/>
<dbReference type="GO" id="GO:0042274">
    <property type="term" value="P:ribosomal small subunit biogenesis"/>
    <property type="evidence" value="ECO:0007669"/>
    <property type="project" value="UniProtKB-UniRule"/>
</dbReference>
<dbReference type="Gene3D" id="3.40.50.300">
    <property type="entry name" value="P-loop containing nucleotide triphosphate hydrolases"/>
    <property type="match status" value="1"/>
</dbReference>
<dbReference type="PANTHER" id="PTHR12595">
    <property type="entry name" value="POS9-ACTIVATING FACTOR FAP7-RELATED"/>
    <property type="match status" value="1"/>
</dbReference>
<dbReference type="InterPro" id="IPR020618">
    <property type="entry name" value="Adenyl_kinase_AK6"/>
</dbReference>
<dbReference type="AlphaFoldDB" id="G0TWZ1"/>
<comment type="catalytic activity">
    <reaction evidence="1 10">
        <text>AMP + ATP = 2 ADP</text>
        <dbReference type="Rhea" id="RHEA:12973"/>
        <dbReference type="ChEBI" id="CHEBI:30616"/>
        <dbReference type="ChEBI" id="CHEBI:456215"/>
        <dbReference type="ChEBI" id="CHEBI:456216"/>
        <dbReference type="EC" id="2.7.4.3"/>
    </reaction>
</comment>
<dbReference type="GO" id="GO:0004017">
    <property type="term" value="F:AMP kinase activity"/>
    <property type="evidence" value="ECO:0007669"/>
    <property type="project" value="UniProtKB-UniRule"/>
</dbReference>
<protein>
    <recommendedName>
        <fullName evidence="10">Adenylate kinase isoenzyme 6 homolog</fullName>
        <shortName evidence="10">AK6</shortName>
        <ecNumber evidence="10">2.7.4.3</ecNumber>
    </recommendedName>
    <alternativeName>
        <fullName evidence="10">Dual activity adenylate kinase/ATPase</fullName>
        <shortName evidence="10">AK/ATPase</shortName>
    </alternativeName>
</protein>
<keyword evidence="8 10" id="KW-0067">ATP-binding</keyword>
<name>G0TWZ1_TRYVY</name>
<dbReference type="GO" id="GO:0005737">
    <property type="term" value="C:cytoplasm"/>
    <property type="evidence" value="ECO:0007669"/>
    <property type="project" value="UniProtKB-SubCell"/>
</dbReference>
<evidence type="ECO:0000256" key="9">
    <source>
        <dbReference type="ARBA" id="ARBA00023242"/>
    </source>
</evidence>
<feature type="binding site" evidence="10">
    <location>
        <position position="20"/>
    </location>
    <ligand>
        <name>ATP</name>
        <dbReference type="ChEBI" id="CHEBI:30616"/>
    </ligand>
</feature>
<evidence type="ECO:0000256" key="6">
    <source>
        <dbReference type="ARBA" id="ARBA00022741"/>
    </source>
</evidence>
<keyword evidence="9 10" id="KW-0539">Nucleus</keyword>
<comment type="function">
    <text evidence="10">Broad-specificity nucleoside monophosphate (NMP) kinase that catalyzes the reversible transfer of the terminal phosphate group between nucleoside triphosphates and monophosphates. Has also ATPase activity. Involved in the late cytoplasmic maturation steps of the 40S ribosomal particles, specifically 18S rRNA maturation. While NMP activity is not required for ribosome maturation, ATPase activity is. Associates transiently with small ribosomal subunit protein uS11. ATP hydrolysis breaks the interaction with uS11. May temporarily remove uS11 from the ribosome to enable a conformational change of the ribosomal RNA that is needed for the final maturation step of the small ribosomal subunit. Its NMP activity may have a role in nuclear energy homeostasis.</text>
</comment>
<feature type="binding site" evidence="10">
    <location>
        <position position="19"/>
    </location>
    <ligand>
        <name>ATP</name>
        <dbReference type="ChEBI" id="CHEBI:30616"/>
    </ligand>
</feature>
<evidence type="ECO:0000256" key="1">
    <source>
        <dbReference type="ARBA" id="ARBA00000582"/>
    </source>
</evidence>
<feature type="region of interest" description="LID" evidence="10">
    <location>
        <begin position="116"/>
        <end position="126"/>
    </location>
</feature>
<dbReference type="FunFam" id="3.40.50.300:FF:000372">
    <property type="entry name" value="Adenylate kinase isoenzyme 6 homolog"/>
    <property type="match status" value="1"/>
</dbReference>
<comment type="subunit">
    <text evidence="10">Interacts with small ribosomal subunit protein uS11. Not a structural component of 43S pre-ribosomes, but transiently interacts with them by binding to uS11.</text>
</comment>
<keyword evidence="4 10" id="KW-0698">rRNA processing</keyword>
<evidence type="ECO:0000256" key="7">
    <source>
        <dbReference type="ARBA" id="ARBA00022777"/>
    </source>
</evidence>
<comment type="similarity">
    <text evidence="10">Belongs to the adenylate kinase family. AK6 subfamily.</text>
</comment>